<dbReference type="GO" id="GO:0005524">
    <property type="term" value="F:ATP binding"/>
    <property type="evidence" value="ECO:0007669"/>
    <property type="project" value="UniProtKB-UniRule"/>
</dbReference>
<comment type="caution">
    <text evidence="8">The sequence shown here is derived from an EMBL/GenBank/DDBJ whole genome shotgun (WGS) entry which is preliminary data.</text>
</comment>
<keyword evidence="4 5" id="KW-0067">ATP-binding</keyword>
<dbReference type="Proteomes" id="UP000327000">
    <property type="component" value="Unassembled WGS sequence"/>
</dbReference>
<dbReference type="GO" id="GO:0004674">
    <property type="term" value="F:protein serine/threonine kinase activity"/>
    <property type="evidence" value="ECO:0007669"/>
    <property type="project" value="TreeGrafter"/>
</dbReference>
<dbReference type="InterPro" id="IPR018391">
    <property type="entry name" value="PQQ_b-propeller_rpt"/>
</dbReference>
<dbReference type="InterPro" id="IPR002372">
    <property type="entry name" value="PQQ_rpt_dom"/>
</dbReference>
<dbReference type="InterPro" id="IPR000719">
    <property type="entry name" value="Prot_kinase_dom"/>
</dbReference>
<dbReference type="SMART" id="SM00564">
    <property type="entry name" value="PQQ"/>
    <property type="match status" value="5"/>
</dbReference>
<sequence>MPPLRDTGNGPEAEDPEYAGRYRLEGRLGAGGMGVVHLAHSPSGLRLAVKVVHAEYAADPEFRARFRQEVAAARRVSGAFTAPVVDADPDCDRPWMATLCIAGPTLAAYIKRNGPLPPDEVRRLAAGLAEALRDIHRAGVVHRDLKPSNVLLSEDGPKVIDFGISRPYDSELRTETGKLVGTPPFMAPEQFQRPREVGPAADVFALASVLVHAATGRGPFASDSPYLVAYQVVHDEPELEGVPEDLVPLLRDCLAKDPGLRPTPDVIMSRLPEPAPGGRLAPSWLPEVAPRLPDVPYKPPPRPPRRALRPPRAEARPPRSDTPVTHSARLPAQGAARGTDEEPPAARPRWRRVTWFAVGALATVTLGVGAGWAVRQADGEDEPLQTRATAASTVWQPWQVPLPGKPPGKPGEARPAFCDHSEDALYCSAPGLLAVRINSYDGTVAWRREETGRRADALAAPVVAGGLVHVLSADGRRLLALDAASGRQRWAGDVSRYRGRVFFAEDTVLLVAEDGTVTALDARTHKERWRHGVPGFRTPVFSSYGTGPAYAVTPSDNGRSTRVVALDPLTGKTLWQWTANGNLSVVGARWDGGLYLTASDTDNRVSAVVRYDPAARRERRVLLSAPVIAASAVARRDAVYVLSNDGGLTSVDTERGLQLWRTETSVANASALVADHRRVYFSAADGRLIAVDALGGELLGQTKPRLAKAGQGFPGVLPPPVAARGKVYGSAPDGTVFALNGREPEHWR</sequence>
<protein>
    <submittedName>
        <fullName evidence="8">PQQ-binding-like beta-propeller repeat protein</fullName>
    </submittedName>
</protein>
<organism evidence="8 9">
    <name type="scientific">Streptomyces mobaraensis</name>
    <name type="common">Streptoverticillium mobaraense</name>
    <dbReference type="NCBI Taxonomy" id="35621"/>
    <lineage>
        <taxon>Bacteria</taxon>
        <taxon>Bacillati</taxon>
        <taxon>Actinomycetota</taxon>
        <taxon>Actinomycetes</taxon>
        <taxon>Kitasatosporales</taxon>
        <taxon>Streptomycetaceae</taxon>
        <taxon>Streptomyces</taxon>
    </lineage>
</organism>
<accession>A0A5N5WAG0</accession>
<dbReference type="PANTHER" id="PTHR43289">
    <property type="entry name" value="MITOGEN-ACTIVATED PROTEIN KINASE KINASE KINASE 20-RELATED"/>
    <property type="match status" value="1"/>
</dbReference>
<dbReference type="InterPro" id="IPR008271">
    <property type="entry name" value="Ser/Thr_kinase_AS"/>
</dbReference>
<dbReference type="PROSITE" id="PS00108">
    <property type="entry name" value="PROTEIN_KINASE_ST"/>
    <property type="match status" value="1"/>
</dbReference>
<dbReference type="Gene3D" id="2.130.10.10">
    <property type="entry name" value="YVTN repeat-like/Quinoprotein amine dehydrogenase"/>
    <property type="match status" value="1"/>
</dbReference>
<keyword evidence="9" id="KW-1185">Reference proteome</keyword>
<keyword evidence="3" id="KW-0418">Kinase</keyword>
<name>A0A5N5WAG0_STRMB</name>
<evidence type="ECO:0000259" key="7">
    <source>
        <dbReference type="PROSITE" id="PS50011"/>
    </source>
</evidence>
<gene>
    <name evidence="8" type="ORF">FRZ00_10910</name>
</gene>
<dbReference type="PROSITE" id="PS00107">
    <property type="entry name" value="PROTEIN_KINASE_ATP"/>
    <property type="match status" value="1"/>
</dbReference>
<dbReference type="Gene3D" id="2.40.10.480">
    <property type="match status" value="1"/>
</dbReference>
<keyword evidence="2 5" id="KW-0547">Nucleotide-binding</keyword>
<reference evidence="8 9" key="1">
    <citation type="journal article" date="2019" name="Microb. Cell Fact.">
        <title>Exploring novel herbicidin analogues by transcriptional regulator overexpression and MS/MS molecular networking.</title>
        <authorList>
            <person name="Shi Y."/>
            <person name="Gu R."/>
            <person name="Li Y."/>
            <person name="Wang X."/>
            <person name="Ren W."/>
            <person name="Li X."/>
            <person name="Wang L."/>
            <person name="Xie Y."/>
            <person name="Hong B."/>
        </authorList>
    </citation>
    <scope>NUCLEOTIDE SEQUENCE [LARGE SCALE GENOMIC DNA]</scope>
    <source>
        <strain evidence="8 9">US-43</strain>
    </source>
</reference>
<dbReference type="AlphaFoldDB" id="A0A5N5WAG0"/>
<dbReference type="InterPro" id="IPR017441">
    <property type="entry name" value="Protein_kinase_ATP_BS"/>
</dbReference>
<proteinExistence type="predicted"/>
<dbReference type="Pfam" id="PF00069">
    <property type="entry name" value="Pkinase"/>
    <property type="match status" value="1"/>
</dbReference>
<dbReference type="PANTHER" id="PTHR43289:SF34">
    <property type="entry name" value="SERINE_THREONINE-PROTEIN KINASE YBDM-RELATED"/>
    <property type="match status" value="1"/>
</dbReference>
<evidence type="ECO:0000256" key="1">
    <source>
        <dbReference type="ARBA" id="ARBA00022679"/>
    </source>
</evidence>
<dbReference type="SMART" id="SM00220">
    <property type="entry name" value="S_TKc"/>
    <property type="match status" value="1"/>
</dbReference>
<dbReference type="RefSeq" id="WP_152263253.1">
    <property type="nucleotide sequence ID" value="NZ_VOKX01000015.1"/>
</dbReference>
<evidence type="ECO:0000256" key="4">
    <source>
        <dbReference type="ARBA" id="ARBA00022840"/>
    </source>
</evidence>
<dbReference type="Gene3D" id="1.10.510.10">
    <property type="entry name" value="Transferase(Phosphotransferase) domain 1"/>
    <property type="match status" value="1"/>
</dbReference>
<evidence type="ECO:0000256" key="2">
    <source>
        <dbReference type="ARBA" id="ARBA00022741"/>
    </source>
</evidence>
<dbReference type="Gene3D" id="3.30.200.20">
    <property type="entry name" value="Phosphorylase Kinase, domain 1"/>
    <property type="match status" value="1"/>
</dbReference>
<feature type="region of interest" description="Disordered" evidence="6">
    <location>
        <begin position="258"/>
        <end position="347"/>
    </location>
</feature>
<feature type="domain" description="Protein kinase" evidence="7">
    <location>
        <begin position="22"/>
        <end position="285"/>
    </location>
</feature>
<dbReference type="InterPro" id="IPR011047">
    <property type="entry name" value="Quinoprotein_ADH-like_sf"/>
</dbReference>
<dbReference type="InterPro" id="IPR011009">
    <property type="entry name" value="Kinase-like_dom_sf"/>
</dbReference>
<feature type="binding site" evidence="5">
    <location>
        <position position="50"/>
    </location>
    <ligand>
        <name>ATP</name>
        <dbReference type="ChEBI" id="CHEBI:30616"/>
    </ligand>
</feature>
<dbReference type="SUPFAM" id="SSF50998">
    <property type="entry name" value="Quinoprotein alcohol dehydrogenase-like"/>
    <property type="match status" value="2"/>
</dbReference>
<dbReference type="EMBL" id="VOKX01000015">
    <property type="protein sequence ID" value="KAB7847840.1"/>
    <property type="molecule type" value="Genomic_DNA"/>
</dbReference>
<dbReference type="SUPFAM" id="SSF56112">
    <property type="entry name" value="Protein kinase-like (PK-like)"/>
    <property type="match status" value="1"/>
</dbReference>
<dbReference type="Pfam" id="PF13360">
    <property type="entry name" value="PQQ_2"/>
    <property type="match status" value="1"/>
</dbReference>
<evidence type="ECO:0000256" key="6">
    <source>
        <dbReference type="SAM" id="MobiDB-lite"/>
    </source>
</evidence>
<evidence type="ECO:0000313" key="9">
    <source>
        <dbReference type="Proteomes" id="UP000327000"/>
    </source>
</evidence>
<evidence type="ECO:0000313" key="8">
    <source>
        <dbReference type="EMBL" id="KAB7847840.1"/>
    </source>
</evidence>
<dbReference type="InterPro" id="IPR015943">
    <property type="entry name" value="WD40/YVTN_repeat-like_dom_sf"/>
</dbReference>
<dbReference type="OrthoDB" id="9762169at2"/>
<dbReference type="CDD" id="cd14014">
    <property type="entry name" value="STKc_PknB_like"/>
    <property type="match status" value="1"/>
</dbReference>
<keyword evidence="1" id="KW-0808">Transferase</keyword>
<evidence type="ECO:0000256" key="3">
    <source>
        <dbReference type="ARBA" id="ARBA00022777"/>
    </source>
</evidence>
<evidence type="ECO:0000256" key="5">
    <source>
        <dbReference type="PROSITE-ProRule" id="PRU10141"/>
    </source>
</evidence>
<dbReference type="PROSITE" id="PS50011">
    <property type="entry name" value="PROTEIN_KINASE_DOM"/>
    <property type="match status" value="1"/>
</dbReference>